<sequence length="247" mass="27294">MTLADGRRVTARKNIAGLSRSRRAERHREPALYRRFAMDAILFEQLRPRLKAISSRIVGSEAEAEDIVQDCFLKWQSADRAALATPAAWLTTVVRHQSIDRLRKRARDLATAHVAAELTPEPAPALPEEDLLRRAELEEALLRMLSCLSPAERLALVLHEVLECGHADIAAVLGTKPANARQYLARARRRLREAEASSEKLNRDLVRRFQAAINGMDVPAVITLLGGEQPISVLGASANDAVYCLAA</sequence>
<dbReference type="Gene3D" id="1.10.10.10">
    <property type="entry name" value="Winged helix-like DNA-binding domain superfamily/Winged helix DNA-binding domain"/>
    <property type="match status" value="1"/>
</dbReference>
<gene>
    <name evidence="3" type="ORF">GM676_06005</name>
</gene>
<dbReference type="InterPro" id="IPR013324">
    <property type="entry name" value="RNA_pol_sigma_r3/r4-like"/>
</dbReference>
<proteinExistence type="predicted"/>
<comment type="caution">
    <text evidence="3">The sequence shown here is derived from an EMBL/GenBank/DDBJ whole genome shotgun (WGS) entry which is preliminary data.</text>
</comment>
<dbReference type="OrthoDB" id="3211555at2"/>
<dbReference type="NCBIfam" id="TIGR02937">
    <property type="entry name" value="sigma70-ECF"/>
    <property type="match status" value="1"/>
</dbReference>
<dbReference type="SUPFAM" id="SSF88946">
    <property type="entry name" value="Sigma2 domain of RNA polymerase sigma factors"/>
    <property type="match status" value="1"/>
</dbReference>
<evidence type="ECO:0000259" key="1">
    <source>
        <dbReference type="Pfam" id="PF04542"/>
    </source>
</evidence>
<keyword evidence="4" id="KW-1185">Reference proteome</keyword>
<dbReference type="PANTHER" id="PTHR30173">
    <property type="entry name" value="SIGMA 19 FACTOR"/>
    <property type="match status" value="1"/>
</dbReference>
<evidence type="ECO:0000313" key="4">
    <source>
        <dbReference type="Proteomes" id="UP000475582"/>
    </source>
</evidence>
<evidence type="ECO:0000313" key="3">
    <source>
        <dbReference type="EMBL" id="MTV37133.1"/>
    </source>
</evidence>
<dbReference type="Pfam" id="PF04542">
    <property type="entry name" value="Sigma70_r2"/>
    <property type="match status" value="1"/>
</dbReference>
<dbReference type="InterPro" id="IPR013325">
    <property type="entry name" value="RNA_pol_sigma_r2"/>
</dbReference>
<dbReference type="InterPro" id="IPR052704">
    <property type="entry name" value="ECF_Sigma-70_Domain"/>
</dbReference>
<dbReference type="InterPro" id="IPR014284">
    <property type="entry name" value="RNA_pol_sigma-70_dom"/>
</dbReference>
<dbReference type="GO" id="GO:0003677">
    <property type="term" value="F:DNA binding"/>
    <property type="evidence" value="ECO:0007669"/>
    <property type="project" value="InterPro"/>
</dbReference>
<dbReference type="Proteomes" id="UP000475582">
    <property type="component" value="Unassembled WGS sequence"/>
</dbReference>
<accession>A0A6L6PDZ3</accession>
<feature type="domain" description="RNA polymerase sigma-70 region 2" evidence="1">
    <location>
        <begin position="42"/>
        <end position="107"/>
    </location>
</feature>
<feature type="domain" description="RNA polymerase sigma factor 70 region 4 type 2" evidence="2">
    <location>
        <begin position="139"/>
        <end position="191"/>
    </location>
</feature>
<dbReference type="PANTHER" id="PTHR30173:SF36">
    <property type="entry name" value="ECF RNA POLYMERASE SIGMA FACTOR SIGJ"/>
    <property type="match status" value="1"/>
</dbReference>
<name>A0A6L6PDZ3_9BURK</name>
<protein>
    <submittedName>
        <fullName evidence="3">Sigma-70 family RNA polymerase sigma factor</fullName>
    </submittedName>
</protein>
<dbReference type="SUPFAM" id="SSF88659">
    <property type="entry name" value="Sigma3 and sigma4 domains of RNA polymerase sigma factors"/>
    <property type="match status" value="1"/>
</dbReference>
<dbReference type="GO" id="GO:0016987">
    <property type="term" value="F:sigma factor activity"/>
    <property type="evidence" value="ECO:0007669"/>
    <property type="project" value="InterPro"/>
</dbReference>
<dbReference type="InterPro" id="IPR036388">
    <property type="entry name" value="WH-like_DNA-bd_sf"/>
</dbReference>
<dbReference type="InterPro" id="IPR013249">
    <property type="entry name" value="RNA_pol_sigma70_r4_t2"/>
</dbReference>
<dbReference type="EMBL" id="WNKY01000003">
    <property type="protein sequence ID" value="MTV37133.1"/>
    <property type="molecule type" value="Genomic_DNA"/>
</dbReference>
<organism evidence="3 4">
    <name type="scientific">Duganella radicis</name>
    <dbReference type="NCBI Taxonomy" id="551988"/>
    <lineage>
        <taxon>Bacteria</taxon>
        <taxon>Pseudomonadati</taxon>
        <taxon>Pseudomonadota</taxon>
        <taxon>Betaproteobacteria</taxon>
        <taxon>Burkholderiales</taxon>
        <taxon>Oxalobacteraceae</taxon>
        <taxon>Telluria group</taxon>
        <taxon>Duganella</taxon>
    </lineage>
</organism>
<dbReference type="Gene3D" id="1.10.1740.10">
    <property type="match status" value="1"/>
</dbReference>
<reference evidence="3 4" key="1">
    <citation type="submission" date="2019-11" db="EMBL/GenBank/DDBJ databases">
        <title>Type strains purchased from KCTC, JCM and DSMZ.</title>
        <authorList>
            <person name="Lu H."/>
        </authorList>
    </citation>
    <scope>NUCLEOTIDE SEQUENCE [LARGE SCALE GENOMIC DNA]</scope>
    <source>
        <strain evidence="3 4">KCTC 22382</strain>
    </source>
</reference>
<dbReference type="GO" id="GO:0006352">
    <property type="term" value="P:DNA-templated transcription initiation"/>
    <property type="evidence" value="ECO:0007669"/>
    <property type="project" value="InterPro"/>
</dbReference>
<dbReference type="Pfam" id="PF08281">
    <property type="entry name" value="Sigma70_r4_2"/>
    <property type="match status" value="1"/>
</dbReference>
<evidence type="ECO:0000259" key="2">
    <source>
        <dbReference type="Pfam" id="PF08281"/>
    </source>
</evidence>
<dbReference type="AlphaFoldDB" id="A0A6L6PDZ3"/>
<dbReference type="InterPro" id="IPR007627">
    <property type="entry name" value="RNA_pol_sigma70_r2"/>
</dbReference>